<evidence type="ECO:0000256" key="1">
    <source>
        <dbReference type="SAM" id="Phobius"/>
    </source>
</evidence>
<proteinExistence type="predicted"/>
<dbReference type="AlphaFoldDB" id="A0A2I2F9T7"/>
<reference evidence="2 3" key="1">
    <citation type="submission" date="2017-12" db="EMBL/GenBank/DDBJ databases">
        <authorList>
            <consortium name="DOE Joint Genome Institute"/>
            <person name="Haridas S."/>
            <person name="Kjaerbolling I."/>
            <person name="Vesth T.C."/>
            <person name="Frisvad J.C."/>
            <person name="Nybo J.L."/>
            <person name="Theobald S."/>
            <person name="Kuo A."/>
            <person name="Bowyer P."/>
            <person name="Matsuda Y."/>
            <person name="Mondo S."/>
            <person name="Lyhne E.K."/>
            <person name="Kogle M.E."/>
            <person name="Clum A."/>
            <person name="Lipzen A."/>
            <person name="Salamov A."/>
            <person name="Ngan C.Y."/>
            <person name="Daum C."/>
            <person name="Chiniquy J."/>
            <person name="Barry K."/>
            <person name="LaButti K."/>
            <person name="Simmons B.A."/>
            <person name="Magnuson J.K."/>
            <person name="Mortensen U.H."/>
            <person name="Larsen T.O."/>
            <person name="Grigoriev I.V."/>
            <person name="Baker S.E."/>
            <person name="Andersen M.R."/>
            <person name="Nordberg H.P."/>
            <person name="Cantor M.N."/>
            <person name="Hua S.X."/>
        </authorList>
    </citation>
    <scope>NUCLEOTIDE SEQUENCE [LARGE SCALE GENOMIC DNA]</scope>
    <source>
        <strain evidence="2 3">CBS 102.13</strain>
    </source>
</reference>
<keyword evidence="1" id="KW-0472">Membrane</keyword>
<protein>
    <submittedName>
        <fullName evidence="2">Uncharacterized protein</fullName>
    </submittedName>
</protein>
<keyword evidence="1" id="KW-1133">Transmembrane helix</keyword>
<keyword evidence="3" id="KW-1185">Reference proteome</keyword>
<feature type="transmembrane region" description="Helical" evidence="1">
    <location>
        <begin position="22"/>
        <end position="45"/>
    </location>
</feature>
<dbReference type="GeneID" id="36520050"/>
<sequence>MAEMIFAGATCSGSYIPYRSSIFIIDWVFVPVASDLVMAIHHLIYDRGWRHLL</sequence>
<accession>A0A2I2F9T7</accession>
<dbReference type="EMBL" id="KZ559143">
    <property type="protein sequence ID" value="PLB37391.1"/>
    <property type="molecule type" value="Genomic_DNA"/>
</dbReference>
<keyword evidence="1" id="KW-0812">Transmembrane</keyword>
<gene>
    <name evidence="2" type="ORF">BDW47DRAFT_106965</name>
</gene>
<dbReference type="RefSeq" id="XP_024671403.1">
    <property type="nucleotide sequence ID" value="XM_024812890.1"/>
</dbReference>
<dbReference type="Proteomes" id="UP000234585">
    <property type="component" value="Unassembled WGS sequence"/>
</dbReference>
<evidence type="ECO:0000313" key="2">
    <source>
        <dbReference type="EMBL" id="PLB37391.1"/>
    </source>
</evidence>
<organism evidence="2 3">
    <name type="scientific">Aspergillus candidus</name>
    <dbReference type="NCBI Taxonomy" id="41067"/>
    <lineage>
        <taxon>Eukaryota</taxon>
        <taxon>Fungi</taxon>
        <taxon>Dikarya</taxon>
        <taxon>Ascomycota</taxon>
        <taxon>Pezizomycotina</taxon>
        <taxon>Eurotiomycetes</taxon>
        <taxon>Eurotiomycetidae</taxon>
        <taxon>Eurotiales</taxon>
        <taxon>Aspergillaceae</taxon>
        <taxon>Aspergillus</taxon>
        <taxon>Aspergillus subgen. Circumdati</taxon>
    </lineage>
</organism>
<evidence type="ECO:0000313" key="3">
    <source>
        <dbReference type="Proteomes" id="UP000234585"/>
    </source>
</evidence>
<name>A0A2I2F9T7_ASPCN</name>